<accession>A0A392WAN8</accession>
<reference evidence="2 3" key="1">
    <citation type="journal article" date="2018" name="Front. Plant Sci.">
        <title>Red Clover (Trifolium pratense) and Zigzag Clover (T. medium) - A Picture of Genomic Similarities and Differences.</title>
        <authorList>
            <person name="Dluhosova J."/>
            <person name="Istvanek J."/>
            <person name="Nedelnik J."/>
            <person name="Repkova J."/>
        </authorList>
    </citation>
    <scope>NUCLEOTIDE SEQUENCE [LARGE SCALE GENOMIC DNA]</scope>
    <source>
        <strain evidence="3">cv. 10/8</strain>
        <tissue evidence="2">Leaf</tissue>
    </source>
</reference>
<keyword evidence="3" id="KW-1185">Reference proteome</keyword>
<feature type="compositionally biased region" description="Basic and acidic residues" evidence="1">
    <location>
        <begin position="8"/>
        <end position="27"/>
    </location>
</feature>
<proteinExistence type="predicted"/>
<dbReference type="Proteomes" id="UP000265520">
    <property type="component" value="Unassembled WGS sequence"/>
</dbReference>
<feature type="non-terminal residue" evidence="2">
    <location>
        <position position="67"/>
    </location>
</feature>
<feature type="non-terminal residue" evidence="2">
    <location>
        <position position="1"/>
    </location>
</feature>
<organism evidence="2 3">
    <name type="scientific">Trifolium medium</name>
    <dbReference type="NCBI Taxonomy" id="97028"/>
    <lineage>
        <taxon>Eukaryota</taxon>
        <taxon>Viridiplantae</taxon>
        <taxon>Streptophyta</taxon>
        <taxon>Embryophyta</taxon>
        <taxon>Tracheophyta</taxon>
        <taxon>Spermatophyta</taxon>
        <taxon>Magnoliopsida</taxon>
        <taxon>eudicotyledons</taxon>
        <taxon>Gunneridae</taxon>
        <taxon>Pentapetalae</taxon>
        <taxon>rosids</taxon>
        <taxon>fabids</taxon>
        <taxon>Fabales</taxon>
        <taxon>Fabaceae</taxon>
        <taxon>Papilionoideae</taxon>
        <taxon>50 kb inversion clade</taxon>
        <taxon>NPAAA clade</taxon>
        <taxon>Hologalegina</taxon>
        <taxon>IRL clade</taxon>
        <taxon>Trifolieae</taxon>
        <taxon>Trifolium</taxon>
    </lineage>
</organism>
<dbReference type="EMBL" id="LXQA011443815">
    <property type="protein sequence ID" value="MCI97457.1"/>
    <property type="molecule type" value="Genomic_DNA"/>
</dbReference>
<feature type="region of interest" description="Disordered" evidence="1">
    <location>
        <begin position="1"/>
        <end position="67"/>
    </location>
</feature>
<dbReference type="AlphaFoldDB" id="A0A392WAN8"/>
<name>A0A392WAN8_9FABA</name>
<evidence type="ECO:0000313" key="3">
    <source>
        <dbReference type="Proteomes" id="UP000265520"/>
    </source>
</evidence>
<protein>
    <submittedName>
        <fullName evidence="2">Uncharacterized protein</fullName>
    </submittedName>
</protein>
<feature type="compositionally biased region" description="Polar residues" evidence="1">
    <location>
        <begin position="30"/>
        <end position="39"/>
    </location>
</feature>
<comment type="caution">
    <text evidence="2">The sequence shown here is derived from an EMBL/GenBank/DDBJ whole genome shotgun (WGS) entry which is preliminary data.</text>
</comment>
<evidence type="ECO:0000313" key="2">
    <source>
        <dbReference type="EMBL" id="MCI97457.1"/>
    </source>
</evidence>
<sequence length="67" mass="7348">SLKTVSENVEKDVSSDKNKDANEKVIDVDNLNSEESPAETTMAPRISKRLRSKSGKVVLTDSEPTKT</sequence>
<evidence type="ECO:0000256" key="1">
    <source>
        <dbReference type="SAM" id="MobiDB-lite"/>
    </source>
</evidence>